<dbReference type="InterPro" id="IPR011419">
    <property type="entry name" value="ATP12_ATP_synth-F1-assembly"/>
</dbReference>
<dbReference type="InterPro" id="IPR003594">
    <property type="entry name" value="HATPase_dom"/>
</dbReference>
<dbReference type="GO" id="GO:0043461">
    <property type="term" value="P:proton-transporting ATP synthase complex assembly"/>
    <property type="evidence" value="ECO:0007669"/>
    <property type="project" value="InterPro"/>
</dbReference>
<dbReference type="InterPro" id="IPR036890">
    <property type="entry name" value="HATPase_C_sf"/>
</dbReference>
<comment type="similarity">
    <text evidence="5">Belongs to the ATP12 family.</text>
</comment>
<dbReference type="InterPro" id="IPR031660">
    <property type="entry name" value="TOPRIM_C"/>
</dbReference>
<dbReference type="Pfam" id="PF16898">
    <property type="entry name" value="TOPRIM_C"/>
    <property type="match status" value="1"/>
</dbReference>
<dbReference type="FunFam" id="3.90.199.10:FF:000002">
    <property type="entry name" value="DNA topoisomerase 2"/>
    <property type="match status" value="1"/>
</dbReference>
<dbReference type="GO" id="GO:0005524">
    <property type="term" value="F:ATP binding"/>
    <property type="evidence" value="ECO:0007669"/>
    <property type="project" value="UniProtKB-UniRule"/>
</dbReference>
<keyword evidence="17" id="KW-0143">Chaperone</keyword>
<comment type="subcellular location">
    <subcellularLocation>
        <location evidence="4">Mitochondrion</location>
    </subcellularLocation>
</comment>
<dbReference type="GO" id="GO:0003677">
    <property type="term" value="F:DNA binding"/>
    <property type="evidence" value="ECO:0007669"/>
    <property type="project" value="UniProtKB-UniRule"/>
</dbReference>
<dbReference type="GO" id="GO:0046872">
    <property type="term" value="F:metal ion binding"/>
    <property type="evidence" value="ECO:0007669"/>
    <property type="project" value="UniProtKB-KW"/>
</dbReference>
<dbReference type="InterPro" id="IPR020568">
    <property type="entry name" value="Ribosomal_Su5_D2-typ_SF"/>
</dbReference>
<comment type="similarity">
    <text evidence="6 21">Belongs to the type II topoisomerase family.</text>
</comment>
<dbReference type="Gene3D" id="3.90.199.10">
    <property type="entry name" value="Topoisomerase II, domain 5"/>
    <property type="match status" value="1"/>
</dbReference>
<dbReference type="Gene3D" id="1.10.3580.10">
    <property type="entry name" value="ATP12 ATPase"/>
    <property type="match status" value="1"/>
</dbReference>
<dbReference type="FunFam" id="3.40.50.670:FF:000001">
    <property type="entry name" value="DNA topoisomerase 2"/>
    <property type="match status" value="2"/>
</dbReference>
<evidence type="ECO:0000256" key="9">
    <source>
        <dbReference type="ARBA" id="ARBA00022723"/>
    </source>
</evidence>
<keyword evidence="9" id="KW-0479">Metal-binding</keyword>
<dbReference type="GO" id="GO:0005634">
    <property type="term" value="C:nucleus"/>
    <property type="evidence" value="ECO:0007669"/>
    <property type="project" value="TreeGrafter"/>
</dbReference>
<dbReference type="Gene3D" id="3.30.2180.10">
    <property type="entry name" value="ATP12-like"/>
    <property type="match status" value="1"/>
</dbReference>
<evidence type="ECO:0000313" key="26">
    <source>
        <dbReference type="Proteomes" id="UP000310189"/>
    </source>
</evidence>
<evidence type="ECO:0000259" key="23">
    <source>
        <dbReference type="PROSITE" id="PS50880"/>
    </source>
</evidence>
<dbReference type="EMBL" id="SPNW01000005">
    <property type="protein sequence ID" value="TIA92705.1"/>
    <property type="molecule type" value="Genomic_DNA"/>
</dbReference>
<keyword evidence="26" id="KW-1185">Reference proteome</keyword>
<dbReference type="GO" id="GO:0003918">
    <property type="term" value="F:DNA topoisomerase type II (double strand cut, ATP-hydrolyzing) activity"/>
    <property type="evidence" value="ECO:0007669"/>
    <property type="project" value="UniProtKB-UniRule"/>
</dbReference>
<dbReference type="Proteomes" id="UP000310189">
    <property type="component" value="Unassembled WGS sequence"/>
</dbReference>
<evidence type="ECO:0000256" key="19">
    <source>
        <dbReference type="ARBA" id="ARBA00053943"/>
    </source>
</evidence>
<dbReference type="InterPro" id="IPR013760">
    <property type="entry name" value="Topo_IIA-like_dom_sf"/>
</dbReference>
<dbReference type="CDD" id="cd00187">
    <property type="entry name" value="TOP4c"/>
    <property type="match status" value="1"/>
</dbReference>
<dbReference type="InterPro" id="IPR050634">
    <property type="entry name" value="DNA_Topoisomerase_II"/>
</dbReference>
<dbReference type="CDD" id="cd16930">
    <property type="entry name" value="HATPase_TopII-like"/>
    <property type="match status" value="1"/>
</dbReference>
<comment type="caution">
    <text evidence="25">The sequence shown here is derived from an EMBL/GenBank/DDBJ whole genome shotgun (WGS) entry which is preliminary data.</text>
</comment>
<dbReference type="InterPro" id="IPR001241">
    <property type="entry name" value="Topo_IIA"/>
</dbReference>
<dbReference type="Pfam" id="PF07542">
    <property type="entry name" value="ATP12"/>
    <property type="match status" value="1"/>
</dbReference>
<evidence type="ECO:0000313" key="25">
    <source>
        <dbReference type="EMBL" id="TIA92705.1"/>
    </source>
</evidence>
<dbReference type="Pfam" id="PF00204">
    <property type="entry name" value="DNA_gyraseB"/>
    <property type="match status" value="1"/>
</dbReference>
<dbReference type="CDD" id="cd03481">
    <property type="entry name" value="TopoIIA_Trans_ScTopoIIA"/>
    <property type="match status" value="1"/>
</dbReference>
<dbReference type="EC" id="5.6.2.2" evidence="7 21"/>
<feature type="compositionally biased region" description="Acidic residues" evidence="22">
    <location>
        <begin position="1676"/>
        <end position="1686"/>
    </location>
</feature>
<dbReference type="SMART" id="SM00434">
    <property type="entry name" value="TOP4c"/>
    <property type="match status" value="1"/>
</dbReference>
<dbReference type="GO" id="GO:0000712">
    <property type="term" value="P:resolution of meiotic recombination intermediates"/>
    <property type="evidence" value="ECO:0007669"/>
    <property type="project" value="TreeGrafter"/>
</dbReference>
<evidence type="ECO:0000256" key="7">
    <source>
        <dbReference type="ARBA" id="ARBA00012895"/>
    </source>
</evidence>
<comment type="cofactor">
    <cofactor evidence="3">
        <name>Mg(2+)</name>
        <dbReference type="ChEBI" id="CHEBI:18420"/>
    </cofactor>
</comment>
<dbReference type="Pfam" id="PF02518">
    <property type="entry name" value="HATPase_c"/>
    <property type="match status" value="1"/>
</dbReference>
<dbReference type="InterPro" id="IPR013757">
    <property type="entry name" value="Topo_IIA_A_a_sf"/>
</dbReference>
<feature type="compositionally biased region" description="Basic and acidic residues" evidence="22">
    <location>
        <begin position="1626"/>
        <end position="1636"/>
    </location>
</feature>
<evidence type="ECO:0000256" key="4">
    <source>
        <dbReference type="ARBA" id="ARBA00004173"/>
    </source>
</evidence>
<evidence type="ECO:0000256" key="5">
    <source>
        <dbReference type="ARBA" id="ARBA00008231"/>
    </source>
</evidence>
<dbReference type="FunFam" id="3.30.565.10:FF:000004">
    <property type="entry name" value="DNA topoisomerase 2"/>
    <property type="match status" value="1"/>
</dbReference>
<evidence type="ECO:0000256" key="1">
    <source>
        <dbReference type="ARBA" id="ARBA00000185"/>
    </source>
</evidence>
<gene>
    <name evidence="25" type="ORF">E3P99_00446</name>
</gene>
<protein>
    <recommendedName>
        <fullName evidence="8 21">DNA topoisomerase 2</fullName>
        <ecNumber evidence="7 21">5.6.2.2</ecNumber>
    </recommendedName>
</protein>
<dbReference type="SMART" id="SM00433">
    <property type="entry name" value="TOP2c"/>
    <property type="match status" value="1"/>
</dbReference>
<dbReference type="FunFam" id="3.30.1490.30:FF:000001">
    <property type="entry name" value="DNA topoisomerase 2"/>
    <property type="match status" value="1"/>
</dbReference>
<dbReference type="SUPFAM" id="SSF55874">
    <property type="entry name" value="ATPase domain of HSP90 chaperone/DNA topoisomerase II/histidine kinase"/>
    <property type="match status" value="1"/>
</dbReference>
<evidence type="ECO:0000256" key="3">
    <source>
        <dbReference type="ARBA" id="ARBA00001946"/>
    </source>
</evidence>
<dbReference type="Gene3D" id="3.30.1360.40">
    <property type="match status" value="1"/>
</dbReference>
<evidence type="ECO:0000256" key="11">
    <source>
        <dbReference type="ARBA" id="ARBA00022840"/>
    </source>
</evidence>
<feature type="compositionally biased region" description="Basic residues" evidence="22">
    <location>
        <begin position="348"/>
        <end position="357"/>
    </location>
</feature>
<comment type="catalytic activity">
    <reaction evidence="1 20 21">
        <text>ATP-dependent breakage, passage and rejoining of double-stranded DNA.</text>
        <dbReference type="EC" id="5.6.2.2"/>
    </reaction>
</comment>
<keyword evidence="12" id="KW-0460">Magnesium</keyword>
<dbReference type="InterPro" id="IPR014721">
    <property type="entry name" value="Ribsml_uS5_D2-typ_fold_subgr"/>
</dbReference>
<name>A0A4T0FWU1_9BASI</name>
<evidence type="ECO:0000256" key="12">
    <source>
        <dbReference type="ARBA" id="ARBA00022842"/>
    </source>
</evidence>
<dbReference type="FunFam" id="3.30.1360.40:FF:000003">
    <property type="entry name" value="DNA topoisomerase 2"/>
    <property type="match status" value="1"/>
</dbReference>
<dbReference type="PRINTS" id="PR01158">
    <property type="entry name" value="TOPISMRASEII"/>
</dbReference>
<dbReference type="Gene3D" id="3.30.230.10">
    <property type="match status" value="1"/>
</dbReference>
<dbReference type="InterPro" id="IPR013506">
    <property type="entry name" value="Topo_IIA_bsu_dom2"/>
</dbReference>
<dbReference type="FunFam" id="3.30.230.10:FF:000008">
    <property type="entry name" value="DNA topoisomerase 2"/>
    <property type="match status" value="1"/>
</dbReference>
<evidence type="ECO:0000256" key="8">
    <source>
        <dbReference type="ARBA" id="ARBA00019635"/>
    </source>
</evidence>
<evidence type="ECO:0000256" key="10">
    <source>
        <dbReference type="ARBA" id="ARBA00022741"/>
    </source>
</evidence>
<feature type="domain" description="Toprim" evidence="23">
    <location>
        <begin position="815"/>
        <end position="937"/>
    </location>
</feature>
<dbReference type="InterPro" id="IPR013759">
    <property type="entry name" value="Topo_IIA_B_C"/>
</dbReference>
<evidence type="ECO:0000256" key="20">
    <source>
        <dbReference type="PROSITE-ProRule" id="PRU01384"/>
    </source>
</evidence>
<dbReference type="Gene3D" id="3.30.1490.30">
    <property type="match status" value="1"/>
</dbReference>
<evidence type="ECO:0000256" key="6">
    <source>
        <dbReference type="ARBA" id="ARBA00011080"/>
    </source>
</evidence>
<dbReference type="SUPFAM" id="SSF160909">
    <property type="entry name" value="ATP12-like"/>
    <property type="match status" value="1"/>
</dbReference>
<comment type="function">
    <text evidence="19 21">Control of topological states of DNA by transient breakage and subsequent rejoining of DNA strands. Topoisomerase II makes double-strand breaks.</text>
</comment>
<evidence type="ECO:0000256" key="16">
    <source>
        <dbReference type="ARBA" id="ARBA00023128"/>
    </source>
</evidence>
<evidence type="ECO:0000256" key="22">
    <source>
        <dbReference type="SAM" id="MobiDB-lite"/>
    </source>
</evidence>
<dbReference type="InterPro" id="IPR034157">
    <property type="entry name" value="TOPRIM_TopoII"/>
</dbReference>
<evidence type="ECO:0000256" key="2">
    <source>
        <dbReference type="ARBA" id="ARBA00001913"/>
    </source>
</evidence>
<dbReference type="Gene3D" id="3.40.50.670">
    <property type="match status" value="1"/>
</dbReference>
<dbReference type="SUPFAM" id="SSF56719">
    <property type="entry name" value="Type II DNA topoisomerase"/>
    <property type="match status" value="1"/>
</dbReference>
<evidence type="ECO:0000256" key="15">
    <source>
        <dbReference type="ARBA" id="ARBA00023125"/>
    </source>
</evidence>
<evidence type="ECO:0000256" key="18">
    <source>
        <dbReference type="ARBA" id="ARBA00023235"/>
    </source>
</evidence>
<comment type="subunit">
    <text evidence="21">Homodimer.</text>
</comment>
<comment type="cofactor">
    <cofactor evidence="2">
        <name>Ca(2+)</name>
        <dbReference type="ChEBI" id="CHEBI:29108"/>
    </cofactor>
</comment>
<evidence type="ECO:0000256" key="17">
    <source>
        <dbReference type="ARBA" id="ARBA00023186"/>
    </source>
</evidence>
<feature type="compositionally biased region" description="Basic residues" evidence="22">
    <location>
        <begin position="1637"/>
        <end position="1646"/>
    </location>
</feature>
<keyword evidence="16" id="KW-0496">Mitochondrion</keyword>
<dbReference type="PANTHER" id="PTHR10169">
    <property type="entry name" value="DNA TOPOISOMERASE/GYRASE"/>
    <property type="match status" value="1"/>
</dbReference>
<dbReference type="GO" id="GO:0005739">
    <property type="term" value="C:mitochondrion"/>
    <property type="evidence" value="ECO:0007669"/>
    <property type="project" value="UniProtKB-SubCell"/>
</dbReference>
<dbReference type="GO" id="GO:0000819">
    <property type="term" value="P:sister chromatid segregation"/>
    <property type="evidence" value="ECO:0007669"/>
    <property type="project" value="TreeGrafter"/>
</dbReference>
<dbReference type="InterPro" id="IPR006171">
    <property type="entry name" value="TOPRIM_dom"/>
</dbReference>
<dbReference type="InterPro" id="IPR023335">
    <property type="entry name" value="ATP12_ortho_dom_sf"/>
</dbReference>
<dbReference type="Gene3D" id="3.30.565.10">
    <property type="entry name" value="Histidine kinase-like ATPase, C-terminal domain"/>
    <property type="match status" value="1"/>
</dbReference>
<dbReference type="OrthoDB" id="276498at2759"/>
<dbReference type="SMART" id="SM00387">
    <property type="entry name" value="HATPase_c"/>
    <property type="match status" value="1"/>
</dbReference>
<keyword evidence="18 20" id="KW-0413">Isomerase</keyword>
<dbReference type="InterPro" id="IPR042272">
    <property type="entry name" value="ATP12_ATP_synth-F1-assembly_N"/>
</dbReference>
<dbReference type="PANTHER" id="PTHR10169:SF38">
    <property type="entry name" value="DNA TOPOISOMERASE 2"/>
    <property type="match status" value="1"/>
</dbReference>
<evidence type="ECO:0000256" key="21">
    <source>
        <dbReference type="RuleBase" id="RU362094"/>
    </source>
</evidence>
<feature type="active site" description="O-(5'-phospho-DNA)-tyrosine intermediate" evidence="20">
    <location>
        <position position="1151"/>
    </location>
</feature>
<dbReference type="PRINTS" id="PR00418">
    <property type="entry name" value="TPI2FAMILY"/>
</dbReference>
<accession>A0A4T0FWU1</accession>
<dbReference type="SUPFAM" id="SSF54211">
    <property type="entry name" value="Ribosomal protein S5 domain 2-like"/>
    <property type="match status" value="1"/>
</dbReference>
<feature type="compositionally biased region" description="Basic residues" evidence="22">
    <location>
        <begin position="1544"/>
        <end position="1553"/>
    </location>
</feature>
<feature type="compositionally biased region" description="Basic residues" evidence="22">
    <location>
        <begin position="1567"/>
        <end position="1579"/>
    </location>
</feature>
<proteinExistence type="inferred from homology"/>
<keyword evidence="15 20" id="KW-0238">DNA-binding</keyword>
<feature type="compositionally biased region" description="Acidic residues" evidence="22">
    <location>
        <begin position="328"/>
        <end position="341"/>
    </location>
</feature>
<keyword evidence="11 21" id="KW-0067">ATP-binding</keyword>
<dbReference type="Pfam" id="PF00521">
    <property type="entry name" value="DNA_topoisoIV"/>
    <property type="match status" value="1"/>
</dbReference>
<organism evidence="25 26">
    <name type="scientific">Wallemia hederae</name>
    <dbReference type="NCBI Taxonomy" id="1540922"/>
    <lineage>
        <taxon>Eukaryota</taxon>
        <taxon>Fungi</taxon>
        <taxon>Dikarya</taxon>
        <taxon>Basidiomycota</taxon>
        <taxon>Wallemiomycotina</taxon>
        <taxon>Wallemiomycetes</taxon>
        <taxon>Wallemiales</taxon>
        <taxon>Wallemiaceae</taxon>
        <taxon>Wallemia</taxon>
    </lineage>
</organism>
<sequence length="1718" mass="195039">MRGIACKAGIAGRTGQRALFKAQGCARFSSSLAEAAGSLKEAATKSQTKAAESSMRRFWKSASVQSQDGRHVVHLDHRKLRTPSGNVIDLPNNKAALALLIAHEWQAQDKLIKAHALPITSLTSRALDSFKSEKEMKETCHHLIRYFETDAVCFFEDQPRQLIDLQEKHWRPLIEWANKRYDTPIYAFENVIVCKQPEESRQRLLDEILGFDQFTLAAFERIVMHTKSFLIGLAVIDRHLSVEEASQAAHVEVQSQIARWGEVEDSHDVDYHDIRKQIGSAASRLATVTLFNAPRYFSRVNSYTNQFRHVHMPPKQSKLNFKKKVASESEEEDFEVSDGSDVEMPPPKAKKQASKKSRAAESDDDDDDVEMAAAPARGGSSKQKTASETYQKLSQLEHVLKRPDMYIGSCMSHEDKHWVFDEEHKNLVEKDISMVPGLYKIMDEILVNAADNKTRDPRMDTLKVEINREDNKIMIQNNGKGIPVEIHSKEKIYIPELIFGSLLTSSNYDDDDKKLTGGRNGFGAKLTNIYSTEFTVETADSEGGKKFKQTFRSNMSEREQPKITANGRNEEYTRITFKPDLARFGMDKISDDMYALMTKRVYDMAGCLPGVKVYLNGSRLPVRNFKQYVEMYVASTQELEGETSTKKPTIIHERVNDRWEVAFALSDGVFREVSFVNSIATTKGGTHVDHVTNQITSKLSEIVKKKNKGSNVTAGKMKNQMWVFVNSMIENPAFDSQTKETLTLKATQFGSKCPLSEDFHKKVSKSGIVENILDWAKFDADRQMAKGDTKTKKSKVSIKDYEEANKAGGREGHKCTLILTEGLSAKTLAMSGSQVVGRDYYGVFPLRGKLLNVRDASHSSIMNNAELTAIKSIIGLAHKKEYNSITELRYGSIMIMTDQDHDGSHIKGLLINYFDTFYPSLLKIPNFLVEFITPIIKLFKRNQEVSFFTIPEFEAWKEQNDDGRGWRLKYYKGLGTSSDEEARQYFRALDRHRIPFSSTQEGDRELIDMAFNKKRTEDRKEWLRGYNPGTFLDHDIDEITYKDFINKELILFSMADNARSIPSMVDGFKPGQRKVLYGTIKRNLKSEIKVAQLGMSVAENTSYHHGEQSLIQTIVAMAQNYVGSNNLNILSPNGQFGSRREGGKDSAAARYIFTAIPRITRTVFHPDDDPILTYLKEDDEWIEPEWYVPIIPMVLVNGADGIGTGWSTTIPNYNPADLVANIRRKLNNHEMQRMIPWYRGFTGNIEQMANNADRFKNQGIVEQIDDSRVRITELPVRVWTVPYKEEKLKQWAQGTDKTAPLIKDYEEHDTTTTVDFIVTLDAKQMRTALDKGLHEYFKLNGSIATSNIVCFTPEGKIKKYANPEEILEEFFYVRLKYYQLRKDYQMHELNVAFDRLSNQARFIKMIVDRELVISNRKRKDIVAELRVKKFTPFPKQKEKKRPGEVEIIGQEEEEEENAGGAGDYDYLLSMQISSLTVERMEQLLKQRDAKEAELNDLAKMMPQDLWNNDLDKFMEEWNELLEKDAEDAKNVASKTKNKGATAKRVQKAIKKKRGDSDDEDDDFSAAPKRKKASPKKKVQPKKEEKENVDDIEVASKPKTAKKAPAKKHKMDSEDESPPSKRQASVKTEDTASPEKKSAKKPAKKAPAKAPAKKQQIVSESEDEKPASKGKKSAAASEDDFGSEGGDDSMTVAPRAKSGRAQSQKAMPTYIDFSDDDDF</sequence>
<feature type="region of interest" description="Disordered" evidence="22">
    <location>
        <begin position="1528"/>
        <end position="1718"/>
    </location>
</feature>
<dbReference type="PROSITE" id="PS52040">
    <property type="entry name" value="TOPO_IIA"/>
    <property type="match status" value="1"/>
</dbReference>
<keyword evidence="13" id="KW-0809">Transit peptide</keyword>
<keyword evidence="14 20" id="KW-0799">Topoisomerase</keyword>
<dbReference type="GO" id="GO:0006265">
    <property type="term" value="P:DNA topological change"/>
    <property type="evidence" value="ECO:0007669"/>
    <property type="project" value="UniProtKB-UniRule"/>
</dbReference>
<reference evidence="25 26" key="1">
    <citation type="submission" date="2019-03" db="EMBL/GenBank/DDBJ databases">
        <title>Sequencing 23 genomes of Wallemia ichthyophaga.</title>
        <authorList>
            <person name="Gostincar C."/>
        </authorList>
    </citation>
    <scope>NUCLEOTIDE SEQUENCE [LARGE SCALE GENOMIC DNA]</scope>
    <source>
        <strain evidence="25 26">EXF-5753</strain>
    </source>
</reference>
<evidence type="ECO:0000256" key="13">
    <source>
        <dbReference type="ARBA" id="ARBA00022946"/>
    </source>
</evidence>
<dbReference type="InterPro" id="IPR001154">
    <property type="entry name" value="TopoII_euk"/>
</dbReference>
<evidence type="ECO:0000259" key="24">
    <source>
        <dbReference type="PROSITE" id="PS52040"/>
    </source>
</evidence>
<dbReference type="CDD" id="cd03365">
    <property type="entry name" value="TOPRIM_TopoIIA"/>
    <property type="match status" value="1"/>
</dbReference>
<dbReference type="PROSITE" id="PS50880">
    <property type="entry name" value="TOPRIM"/>
    <property type="match status" value="1"/>
</dbReference>
<feature type="region of interest" description="Disordered" evidence="22">
    <location>
        <begin position="314"/>
        <end position="388"/>
    </location>
</feature>
<dbReference type="InterPro" id="IPR013758">
    <property type="entry name" value="Topo_IIA_A/C_ab"/>
</dbReference>
<feature type="compositionally biased region" description="Basic residues" evidence="22">
    <location>
        <begin position="1598"/>
        <end position="1609"/>
    </location>
</feature>
<evidence type="ECO:0000256" key="14">
    <source>
        <dbReference type="ARBA" id="ARBA00023029"/>
    </source>
</evidence>
<dbReference type="Gene3D" id="1.10.268.10">
    <property type="entry name" value="Topoisomerase, domain 3"/>
    <property type="match status" value="1"/>
</dbReference>
<feature type="domain" description="Topo IIA-type catalytic" evidence="24">
    <location>
        <begin position="1061"/>
        <end position="1510"/>
    </location>
</feature>
<dbReference type="InterPro" id="IPR002205">
    <property type="entry name" value="Topo_IIA_dom_A"/>
</dbReference>
<keyword evidence="10 21" id="KW-0547">Nucleotide-binding</keyword>
<dbReference type="Pfam" id="PF01751">
    <property type="entry name" value="Toprim"/>
    <property type="match status" value="1"/>
</dbReference>